<comment type="caution">
    <text evidence="3">The sequence shown here is derived from an EMBL/GenBank/DDBJ whole genome shotgun (WGS) entry which is preliminary data.</text>
</comment>
<dbReference type="AlphaFoldDB" id="A0AA40A7C0"/>
<dbReference type="Proteomes" id="UP001172102">
    <property type="component" value="Unassembled WGS sequence"/>
</dbReference>
<reference evidence="3" key="1">
    <citation type="submission" date="2023-06" db="EMBL/GenBank/DDBJ databases">
        <title>Genome-scale phylogeny and comparative genomics of the fungal order Sordariales.</title>
        <authorList>
            <consortium name="Lawrence Berkeley National Laboratory"/>
            <person name="Hensen N."/>
            <person name="Bonometti L."/>
            <person name="Westerberg I."/>
            <person name="Brannstrom I.O."/>
            <person name="Guillou S."/>
            <person name="Cros-Aarteil S."/>
            <person name="Calhoun S."/>
            <person name="Haridas S."/>
            <person name="Kuo A."/>
            <person name="Mondo S."/>
            <person name="Pangilinan J."/>
            <person name="Riley R."/>
            <person name="Labutti K."/>
            <person name="Andreopoulos B."/>
            <person name="Lipzen A."/>
            <person name="Chen C."/>
            <person name="Yanf M."/>
            <person name="Daum C."/>
            <person name="Ng V."/>
            <person name="Clum A."/>
            <person name="Steindorff A."/>
            <person name="Ohm R."/>
            <person name="Martin F."/>
            <person name="Silar P."/>
            <person name="Natvig D."/>
            <person name="Lalanne C."/>
            <person name="Gautier V."/>
            <person name="Ament-Velasquez S.L."/>
            <person name="Kruys A."/>
            <person name="Hutchinson M.I."/>
            <person name="Powell A.J."/>
            <person name="Barry K."/>
            <person name="Miller A.N."/>
            <person name="Grigoriev I.V."/>
            <person name="Debuchy R."/>
            <person name="Gladieux P."/>
            <person name="Thoren M.H."/>
            <person name="Johannesson H."/>
        </authorList>
    </citation>
    <scope>NUCLEOTIDE SEQUENCE</scope>
    <source>
        <strain evidence="3">SMH4607-1</strain>
    </source>
</reference>
<evidence type="ECO:0000313" key="3">
    <source>
        <dbReference type="EMBL" id="KAK0710595.1"/>
    </source>
</evidence>
<keyword evidence="4" id="KW-1185">Reference proteome</keyword>
<accession>A0AA40A7C0</accession>
<dbReference type="InterPro" id="IPR018712">
    <property type="entry name" value="Tle1-like_cat"/>
</dbReference>
<dbReference type="PANTHER" id="PTHR33840">
    <property type="match status" value="1"/>
</dbReference>
<evidence type="ECO:0000313" key="4">
    <source>
        <dbReference type="Proteomes" id="UP001172102"/>
    </source>
</evidence>
<organism evidence="3 4">
    <name type="scientific">Lasiosphaeris hirsuta</name>
    <dbReference type="NCBI Taxonomy" id="260670"/>
    <lineage>
        <taxon>Eukaryota</taxon>
        <taxon>Fungi</taxon>
        <taxon>Dikarya</taxon>
        <taxon>Ascomycota</taxon>
        <taxon>Pezizomycotina</taxon>
        <taxon>Sordariomycetes</taxon>
        <taxon>Sordariomycetidae</taxon>
        <taxon>Sordariales</taxon>
        <taxon>Lasiosphaeriaceae</taxon>
        <taxon>Lasiosphaeris</taxon>
    </lineage>
</organism>
<dbReference type="InterPro" id="IPR029058">
    <property type="entry name" value="AB_hydrolase_fold"/>
</dbReference>
<gene>
    <name evidence="3" type="ORF">B0H67DRAFT_601594</name>
</gene>
<dbReference type="Pfam" id="PF09994">
    <property type="entry name" value="T6SS_Tle1-like_cat"/>
    <property type="match status" value="1"/>
</dbReference>
<sequence length="536" mass="60397">MSPVTQLSKRIIVCCDGTWMSAIGEKGADPPSNVTRIARVLRRTCLDGKPQIIFYDSGVGSSSSAVDKLLGGAFGMGLDENIREAYNFICTNYVDGDEIVLIGFSRGAFTARSVADMIGSIGLLTTDGLDEFSAIFDDYENIGDEKRSLSKYLCKLKPYEEEHDAAKAAWIEVRKRDYVKWLKTRTDEKISSKVESAFQALALDEPRFAFRPALWEQPGEQKTNLKQVWFPGNHGGIGGGWYDQQISDITLAWMCDQLSSVGIEFDYERLHKTFLKTVEYNTAHPFPTVPPQIPLPTPHYVKQHLPLPSWTSYLWQRTPIPWALPPLYPPVPTVPRRDTKDCPRARHQNCDLTLGPNRGTAGGPRPWGLGQIRYPPSFLQCFVGSWVRTPGMTLRVDPDTNADLPDQPLVNTSERIHSCVRVRLAAGGLGLDDLHPWKCEALTGNPTNGARWRVPPELEGGREDKYPVDELYRVEEGDSDWRWVFQGGKGRPKNGRVPRVTVIPEEPLTGYWERHLLALTTGREDIWRWAQNNPHE</sequence>
<evidence type="ECO:0000259" key="2">
    <source>
        <dbReference type="Pfam" id="PF09994"/>
    </source>
</evidence>
<protein>
    <recommendedName>
        <fullName evidence="2">T6SS Phospholipase effector Tle1-like catalytic domain-containing protein</fullName>
    </recommendedName>
</protein>
<feature type="region of interest" description="Disordered" evidence="1">
    <location>
        <begin position="336"/>
        <end position="359"/>
    </location>
</feature>
<dbReference type="PANTHER" id="PTHR33840:SF1">
    <property type="entry name" value="TLE1 PHOSPHOLIPASE DOMAIN-CONTAINING PROTEIN"/>
    <property type="match status" value="1"/>
</dbReference>
<dbReference type="SUPFAM" id="SSF53474">
    <property type="entry name" value="alpha/beta-Hydrolases"/>
    <property type="match status" value="1"/>
</dbReference>
<feature type="domain" description="T6SS Phospholipase effector Tle1-like catalytic" evidence="2">
    <location>
        <begin position="9"/>
        <end position="257"/>
    </location>
</feature>
<name>A0AA40A7C0_9PEZI</name>
<evidence type="ECO:0000256" key="1">
    <source>
        <dbReference type="SAM" id="MobiDB-lite"/>
    </source>
</evidence>
<dbReference type="EMBL" id="JAUKUA010000005">
    <property type="protein sequence ID" value="KAK0710595.1"/>
    <property type="molecule type" value="Genomic_DNA"/>
</dbReference>
<proteinExistence type="predicted"/>